<dbReference type="Proteomes" id="UP000749646">
    <property type="component" value="Unassembled WGS sequence"/>
</dbReference>
<dbReference type="GO" id="GO:0017111">
    <property type="term" value="F:ribonucleoside triphosphate phosphatase activity"/>
    <property type="evidence" value="ECO:0007669"/>
    <property type="project" value="TreeGrafter"/>
</dbReference>
<proteinExistence type="inferred from homology"/>
<comment type="caution">
    <text evidence="5">The sequence shown here is derived from an EMBL/GenBank/DDBJ whole genome shotgun (WGS) entry which is preliminary data.</text>
</comment>
<dbReference type="Gene3D" id="3.30.420.150">
    <property type="entry name" value="Exopolyphosphatase. Domain 2"/>
    <property type="match status" value="1"/>
</dbReference>
<sequence length="234" mass="26601">MGFNGNDYTLFQHSYLGYGLNEARSKIHRYVVENPIPNHEGVTLEENEYLHPCMPVKTKIPLDLNNRSVNLRGVSDPGGECRRVVEAIFYKDKTCLQTPCSFNGVYQPSLATSFDSDIYAFSYIFDRVTPFRLGSQTPTQDMTLREIADLTDRVCLADETNFKEFDHNAEAKEELGKIAEMCMDLSYIYGLLGYGYGIPLDRKINLAKKIRNYETGWCLGASIAVLEDRWYVGA</sequence>
<reference evidence="5" key="1">
    <citation type="journal article" date="2020" name="Fungal Divers.">
        <title>Resolving the Mortierellaceae phylogeny through synthesis of multi-gene phylogenetics and phylogenomics.</title>
        <authorList>
            <person name="Vandepol N."/>
            <person name="Liber J."/>
            <person name="Desiro A."/>
            <person name="Na H."/>
            <person name="Kennedy M."/>
            <person name="Barry K."/>
            <person name="Grigoriev I.V."/>
            <person name="Miller A.N."/>
            <person name="O'Donnell K."/>
            <person name="Stajich J.E."/>
            <person name="Bonito G."/>
        </authorList>
    </citation>
    <scope>NUCLEOTIDE SEQUENCE</scope>
    <source>
        <strain evidence="5">MES-2147</strain>
    </source>
</reference>
<evidence type="ECO:0000256" key="3">
    <source>
        <dbReference type="ARBA" id="ARBA00037742"/>
    </source>
</evidence>
<dbReference type="GO" id="GO:0006487">
    <property type="term" value="P:protein N-linked glycosylation"/>
    <property type="evidence" value="ECO:0007669"/>
    <property type="project" value="TreeGrafter"/>
</dbReference>
<keyword evidence="2" id="KW-0378">Hydrolase</keyword>
<dbReference type="GO" id="GO:0005794">
    <property type="term" value="C:Golgi apparatus"/>
    <property type="evidence" value="ECO:0007669"/>
    <property type="project" value="TreeGrafter"/>
</dbReference>
<comment type="similarity">
    <text evidence="1">Belongs to the GDA1/CD39 NTPase family.</text>
</comment>
<evidence type="ECO:0000313" key="6">
    <source>
        <dbReference type="Proteomes" id="UP000749646"/>
    </source>
</evidence>
<dbReference type="OrthoDB" id="6372431at2759"/>
<organism evidence="5 6">
    <name type="scientific">Modicella reniformis</name>
    <dbReference type="NCBI Taxonomy" id="1440133"/>
    <lineage>
        <taxon>Eukaryota</taxon>
        <taxon>Fungi</taxon>
        <taxon>Fungi incertae sedis</taxon>
        <taxon>Mucoromycota</taxon>
        <taxon>Mortierellomycotina</taxon>
        <taxon>Mortierellomycetes</taxon>
        <taxon>Mortierellales</taxon>
        <taxon>Mortierellaceae</taxon>
        <taxon>Modicella</taxon>
    </lineage>
</organism>
<dbReference type="InterPro" id="IPR000407">
    <property type="entry name" value="GDA1_CD39_NTPase"/>
</dbReference>
<dbReference type="EMBL" id="JAAAHW010011193">
    <property type="protein sequence ID" value="KAF9920686.1"/>
    <property type="molecule type" value="Genomic_DNA"/>
</dbReference>
<dbReference type="EC" id="3.6.1.42" evidence="4"/>
<dbReference type="PANTHER" id="PTHR11782">
    <property type="entry name" value="ADENOSINE/GUANOSINE DIPHOSPHATASE"/>
    <property type="match status" value="1"/>
</dbReference>
<accession>A0A9P6IHC7</accession>
<evidence type="ECO:0000256" key="1">
    <source>
        <dbReference type="ARBA" id="ARBA00009283"/>
    </source>
</evidence>
<comment type="function">
    <text evidence="3">After transfer of sugars to endogenous macromolecular acceptors, the enzyme converts nucleoside diphosphates to nucleoside monophosphates which in turn exit the Golgi lumen in a coupled antiporter reaction, allowing entry of additional nucleotide sugar from the cytosol.</text>
</comment>
<dbReference type="Pfam" id="PF01150">
    <property type="entry name" value="GDA1_CD39"/>
    <property type="match status" value="1"/>
</dbReference>
<dbReference type="PANTHER" id="PTHR11782:SF83">
    <property type="entry name" value="GUANOSINE-DIPHOSPHATASE"/>
    <property type="match status" value="1"/>
</dbReference>
<dbReference type="GO" id="GO:0004382">
    <property type="term" value="F:GDP phosphatase activity"/>
    <property type="evidence" value="ECO:0007669"/>
    <property type="project" value="UniProtKB-EC"/>
</dbReference>
<evidence type="ECO:0000256" key="4">
    <source>
        <dbReference type="ARBA" id="ARBA00038903"/>
    </source>
</evidence>
<evidence type="ECO:0000256" key="2">
    <source>
        <dbReference type="ARBA" id="ARBA00022801"/>
    </source>
</evidence>
<name>A0A9P6IHC7_9FUNG</name>
<dbReference type="AlphaFoldDB" id="A0A9P6IHC7"/>
<dbReference type="GO" id="GO:0016020">
    <property type="term" value="C:membrane"/>
    <property type="evidence" value="ECO:0007669"/>
    <property type="project" value="TreeGrafter"/>
</dbReference>
<evidence type="ECO:0000313" key="5">
    <source>
        <dbReference type="EMBL" id="KAF9920686.1"/>
    </source>
</evidence>
<dbReference type="GO" id="GO:0009134">
    <property type="term" value="P:nucleoside diphosphate catabolic process"/>
    <property type="evidence" value="ECO:0007669"/>
    <property type="project" value="TreeGrafter"/>
</dbReference>
<dbReference type="GO" id="GO:0045134">
    <property type="term" value="F:UDP phosphatase activity"/>
    <property type="evidence" value="ECO:0007669"/>
    <property type="project" value="TreeGrafter"/>
</dbReference>
<gene>
    <name evidence="5" type="primary">GDA1_3</name>
    <name evidence="5" type="ORF">BGZ65_011010</name>
</gene>
<protein>
    <recommendedName>
        <fullName evidence="4">guanosine-diphosphatase</fullName>
        <ecNumber evidence="4">3.6.1.42</ecNumber>
    </recommendedName>
</protein>
<keyword evidence="6" id="KW-1185">Reference proteome</keyword>